<dbReference type="STRING" id="1802730.A2591_03355"/>
<dbReference type="EMBL" id="MHUZ01000035">
    <property type="protein sequence ID" value="OHA84729.1"/>
    <property type="molecule type" value="Genomic_DNA"/>
</dbReference>
<evidence type="ECO:0000313" key="2">
    <source>
        <dbReference type="EMBL" id="OHA84729.1"/>
    </source>
</evidence>
<organism evidence="2 3">
    <name type="scientific">Candidatus Yonathbacteria bacterium RIFOXYD1_FULL_52_36</name>
    <dbReference type="NCBI Taxonomy" id="1802730"/>
    <lineage>
        <taxon>Bacteria</taxon>
        <taxon>Candidatus Yonathiibacteriota</taxon>
    </lineage>
</organism>
<feature type="transmembrane region" description="Helical" evidence="1">
    <location>
        <begin position="33"/>
        <end position="55"/>
    </location>
</feature>
<keyword evidence="1" id="KW-0812">Transmembrane</keyword>
<evidence type="ECO:0000256" key="1">
    <source>
        <dbReference type="SAM" id="Phobius"/>
    </source>
</evidence>
<accession>A0A1G2SJB3</accession>
<keyword evidence="1" id="KW-1133">Transmembrane helix</keyword>
<comment type="caution">
    <text evidence="2">The sequence shown here is derived from an EMBL/GenBank/DDBJ whole genome shotgun (WGS) entry which is preliminary data.</text>
</comment>
<name>A0A1G2SJB3_9BACT</name>
<gene>
    <name evidence="2" type="ORF">A2591_03355</name>
</gene>
<evidence type="ECO:0008006" key="4">
    <source>
        <dbReference type="Google" id="ProtNLM"/>
    </source>
</evidence>
<dbReference type="Proteomes" id="UP000178168">
    <property type="component" value="Unassembled WGS sequence"/>
</dbReference>
<reference evidence="2 3" key="1">
    <citation type="journal article" date="2016" name="Nat. Commun.">
        <title>Thousands of microbial genomes shed light on interconnected biogeochemical processes in an aquifer system.</title>
        <authorList>
            <person name="Anantharaman K."/>
            <person name="Brown C.T."/>
            <person name="Hug L.A."/>
            <person name="Sharon I."/>
            <person name="Castelle C.J."/>
            <person name="Probst A.J."/>
            <person name="Thomas B.C."/>
            <person name="Singh A."/>
            <person name="Wilkins M.J."/>
            <person name="Karaoz U."/>
            <person name="Brodie E.L."/>
            <person name="Williams K.H."/>
            <person name="Hubbard S.S."/>
            <person name="Banfield J.F."/>
        </authorList>
    </citation>
    <scope>NUCLEOTIDE SEQUENCE [LARGE SCALE GENOMIC DNA]</scope>
</reference>
<sequence>MSTLTLRASRQPQHTAIRAIALQLRSVREPGIVVFRFALGTVVVALALYGYLIALTVSDVMARTRYENLATQTTTRVSALESEYLSRTASITRERAALEGYVEAQGTVFARVGGGSTVALSGSGR</sequence>
<proteinExistence type="predicted"/>
<keyword evidence="1" id="KW-0472">Membrane</keyword>
<evidence type="ECO:0000313" key="3">
    <source>
        <dbReference type="Proteomes" id="UP000178168"/>
    </source>
</evidence>
<dbReference type="AlphaFoldDB" id="A0A1G2SJB3"/>
<protein>
    <recommendedName>
        <fullName evidence="4">Cell division protein FtsL</fullName>
    </recommendedName>
</protein>